<reference evidence="3" key="1">
    <citation type="submission" date="2025-08" db="UniProtKB">
        <authorList>
            <consortium name="RefSeq"/>
        </authorList>
    </citation>
    <scope>IDENTIFICATION</scope>
    <source>
        <strain evidence="3">OHB3-1</strain>
    </source>
</reference>
<gene>
    <name evidence="3" type="primary">LOC111009391</name>
</gene>
<dbReference type="InterPro" id="IPR051761">
    <property type="entry name" value="MLP-like_ligand-binding"/>
</dbReference>
<organism evidence="2 3">
    <name type="scientific">Momordica charantia</name>
    <name type="common">Bitter gourd</name>
    <name type="synonym">Balsam pear</name>
    <dbReference type="NCBI Taxonomy" id="3673"/>
    <lineage>
        <taxon>Eukaryota</taxon>
        <taxon>Viridiplantae</taxon>
        <taxon>Streptophyta</taxon>
        <taxon>Embryophyta</taxon>
        <taxon>Tracheophyta</taxon>
        <taxon>Spermatophyta</taxon>
        <taxon>Magnoliopsida</taxon>
        <taxon>eudicotyledons</taxon>
        <taxon>Gunneridae</taxon>
        <taxon>Pentapetalae</taxon>
        <taxon>rosids</taxon>
        <taxon>fabids</taxon>
        <taxon>Cucurbitales</taxon>
        <taxon>Cucurbitaceae</taxon>
        <taxon>Momordiceae</taxon>
        <taxon>Momordica</taxon>
    </lineage>
</organism>
<dbReference type="Gene3D" id="3.30.530.20">
    <property type="match status" value="1"/>
</dbReference>
<keyword evidence="2" id="KW-1185">Reference proteome</keyword>
<sequence>MNDLCGKLVMDVPIKASASQFHEIFHQRPHHISNVSTDKIQGVDLHEGEWGKVGSIICWNYFHDGKNSVAKEIVEAVDEEKNSITFKVIEGDLLEEFKSFKLTIQCVPKEKGSVVHWTLEYEKLHSEIKDSHSMLEFVAAVSKDIDAHLMEVAAQA</sequence>
<name>A0A6J1C8W3_MOMCH</name>
<accession>A0A6J1C8W3</accession>
<dbReference type="Pfam" id="PF00407">
    <property type="entry name" value="Bet_v_1"/>
    <property type="match status" value="1"/>
</dbReference>
<dbReference type="InterPro" id="IPR023393">
    <property type="entry name" value="START-like_dom_sf"/>
</dbReference>
<dbReference type="SUPFAM" id="SSF55961">
    <property type="entry name" value="Bet v1-like"/>
    <property type="match status" value="1"/>
</dbReference>
<dbReference type="SMART" id="SM01037">
    <property type="entry name" value="Bet_v_1"/>
    <property type="match status" value="1"/>
</dbReference>
<dbReference type="CDD" id="cd07816">
    <property type="entry name" value="Bet_v1-like"/>
    <property type="match status" value="1"/>
</dbReference>
<dbReference type="PANTHER" id="PTHR31907">
    <property type="entry name" value="MLP-LIKE PROTEIN 423"/>
    <property type="match status" value="1"/>
</dbReference>
<proteinExistence type="predicted"/>
<dbReference type="InterPro" id="IPR000916">
    <property type="entry name" value="Bet_v_I/MLP"/>
</dbReference>
<evidence type="ECO:0000313" key="2">
    <source>
        <dbReference type="Proteomes" id="UP000504603"/>
    </source>
</evidence>
<dbReference type="Proteomes" id="UP000504603">
    <property type="component" value="Unplaced"/>
</dbReference>
<dbReference type="AlphaFoldDB" id="A0A6J1C8W3"/>
<dbReference type="KEGG" id="mcha:111009391"/>
<evidence type="ECO:0000259" key="1">
    <source>
        <dbReference type="SMART" id="SM01037"/>
    </source>
</evidence>
<dbReference type="RefSeq" id="XP_022138151.1">
    <property type="nucleotide sequence ID" value="XM_022282459.1"/>
</dbReference>
<dbReference type="OrthoDB" id="1858121at2759"/>
<dbReference type="GeneID" id="111009391"/>
<evidence type="ECO:0000313" key="3">
    <source>
        <dbReference type="RefSeq" id="XP_022138151.1"/>
    </source>
</evidence>
<feature type="domain" description="Bet v I/Major latex protein" evidence="1">
    <location>
        <begin position="3"/>
        <end position="152"/>
    </location>
</feature>
<dbReference type="GO" id="GO:0006952">
    <property type="term" value="P:defense response"/>
    <property type="evidence" value="ECO:0007669"/>
    <property type="project" value="InterPro"/>
</dbReference>
<protein>
    <submittedName>
        <fullName evidence="3">MLP-like protein 31</fullName>
    </submittedName>
</protein>